<dbReference type="InterPro" id="IPR051263">
    <property type="entry name" value="C-type_cytochrome_biogenesis"/>
</dbReference>
<dbReference type="RefSeq" id="WP_167314723.1">
    <property type="nucleotide sequence ID" value="NZ_CP050266.1"/>
</dbReference>
<keyword evidence="7" id="KW-0472">Membrane</keyword>
<dbReference type="PANTHER" id="PTHR47870">
    <property type="entry name" value="CYTOCHROME C-TYPE BIOGENESIS PROTEIN CCMH"/>
    <property type="match status" value="1"/>
</dbReference>
<dbReference type="InterPro" id="IPR038297">
    <property type="entry name" value="CcmH/CycL/NrfF/Ccl2_sf"/>
</dbReference>
<comment type="function">
    <text evidence="7">Possible subunit of a heme lyase.</text>
</comment>
<keyword evidence="11" id="KW-1185">Reference proteome</keyword>
<keyword evidence="7" id="KW-1133">Transmembrane helix</keyword>
<keyword evidence="3 7" id="KW-0479">Metal-binding</keyword>
<dbReference type="Pfam" id="PF03918">
    <property type="entry name" value="CcmH"/>
    <property type="match status" value="1"/>
</dbReference>
<keyword evidence="7" id="KW-0812">Transmembrane</keyword>
<feature type="compositionally biased region" description="Basic and acidic residues" evidence="8">
    <location>
        <begin position="131"/>
        <end position="143"/>
    </location>
</feature>
<dbReference type="Gene3D" id="1.10.8.640">
    <property type="entry name" value="Cytochrome C biogenesis protein"/>
    <property type="match status" value="1"/>
</dbReference>
<evidence type="ECO:0000256" key="1">
    <source>
        <dbReference type="ARBA" id="ARBA00010342"/>
    </source>
</evidence>
<feature type="chain" id="PRO_5044994005" description="Cytochrome c-type biogenesis protein" evidence="7">
    <location>
        <begin position="22"/>
        <end position="166"/>
    </location>
</feature>
<keyword evidence="4 7" id="KW-0732">Signal</keyword>
<keyword evidence="6 7" id="KW-0408">Iron</keyword>
<evidence type="ECO:0000256" key="7">
    <source>
        <dbReference type="RuleBase" id="RU364112"/>
    </source>
</evidence>
<evidence type="ECO:0000256" key="2">
    <source>
        <dbReference type="ARBA" id="ARBA00022617"/>
    </source>
</evidence>
<keyword evidence="5" id="KW-0201">Cytochrome c-type biogenesis</keyword>
<evidence type="ECO:0000256" key="8">
    <source>
        <dbReference type="SAM" id="MobiDB-lite"/>
    </source>
</evidence>
<sequence>MKRFALLCVLWMSAAFALANAIDVYEFDSPEQEARFRALTHELRCPKCQNNSIADSNAELAQDLRQKVHQMLQQGRSDEEILSFMVARYGNFVRYSPPLTASTLILWLAPALVLVSGIGVVIVRSRRHKQAEKTSLSEDEQQRLQDLLASSDDSEQADNNHNKEPK</sequence>
<keyword evidence="2 7" id="KW-0349">Heme</keyword>
<evidence type="ECO:0000313" key="10">
    <source>
        <dbReference type="EMBL" id="QIR06687.1"/>
    </source>
</evidence>
<dbReference type="Proteomes" id="UP000501408">
    <property type="component" value="Chromosome 1"/>
</dbReference>
<gene>
    <name evidence="10" type="ORF">HBA18_10095</name>
</gene>
<feature type="region of interest" description="Disordered" evidence="8">
    <location>
        <begin position="129"/>
        <end position="166"/>
    </location>
</feature>
<organism evidence="10 11">
    <name type="scientific">Salinivibrio costicola</name>
    <name type="common">Vibrio costicola</name>
    <dbReference type="NCBI Taxonomy" id="51367"/>
    <lineage>
        <taxon>Bacteria</taxon>
        <taxon>Pseudomonadati</taxon>
        <taxon>Pseudomonadota</taxon>
        <taxon>Gammaproteobacteria</taxon>
        <taxon>Vibrionales</taxon>
        <taxon>Vibrionaceae</taxon>
        <taxon>Salinivibrio</taxon>
    </lineage>
</organism>
<comment type="similarity">
    <text evidence="1 7">Belongs to the CcmH/CycL/Ccl2/NrfF family.</text>
</comment>
<feature type="domain" description="CcmH/CycL/Ccl2/NrfF N-terminal" evidence="9">
    <location>
        <begin position="10"/>
        <end position="148"/>
    </location>
</feature>
<protein>
    <recommendedName>
        <fullName evidence="7">Cytochrome c-type biogenesis protein</fullName>
    </recommendedName>
</protein>
<evidence type="ECO:0000256" key="3">
    <source>
        <dbReference type="ARBA" id="ARBA00022723"/>
    </source>
</evidence>
<name>A0ABX6K572_SALCS</name>
<evidence type="ECO:0000259" key="9">
    <source>
        <dbReference type="Pfam" id="PF03918"/>
    </source>
</evidence>
<reference evidence="10 11" key="1">
    <citation type="submission" date="2020-03" db="EMBL/GenBank/DDBJ databases">
        <title>Genome mining reveals the biosynthetic pathways of PHA and ectoines of the halophilic strain Salinivibrio costicola M318 isolated from fermented shrimp paste.</title>
        <authorList>
            <person name="Doan T.V."/>
            <person name="Tran L.T."/>
            <person name="Trieu T.A."/>
            <person name="Nguyen Q.V."/>
            <person name="Quach T.N."/>
            <person name="Phi T.Q."/>
            <person name="Kumar S."/>
        </authorList>
    </citation>
    <scope>NUCLEOTIDE SEQUENCE [LARGE SCALE GENOMIC DNA]</scope>
    <source>
        <strain evidence="10 11">M318</strain>
    </source>
</reference>
<feature type="signal peptide" evidence="7">
    <location>
        <begin position="1"/>
        <end position="21"/>
    </location>
</feature>
<dbReference type="CDD" id="cd16378">
    <property type="entry name" value="CcmH_N"/>
    <property type="match status" value="1"/>
</dbReference>
<evidence type="ECO:0000256" key="6">
    <source>
        <dbReference type="ARBA" id="ARBA00023004"/>
    </source>
</evidence>
<feature type="transmembrane region" description="Helical" evidence="7">
    <location>
        <begin position="104"/>
        <end position="123"/>
    </location>
</feature>
<proteinExistence type="inferred from homology"/>
<evidence type="ECO:0000256" key="4">
    <source>
        <dbReference type="ARBA" id="ARBA00022729"/>
    </source>
</evidence>
<evidence type="ECO:0000256" key="5">
    <source>
        <dbReference type="ARBA" id="ARBA00022748"/>
    </source>
</evidence>
<dbReference type="EMBL" id="CP050266">
    <property type="protein sequence ID" value="QIR06687.1"/>
    <property type="molecule type" value="Genomic_DNA"/>
</dbReference>
<evidence type="ECO:0000313" key="11">
    <source>
        <dbReference type="Proteomes" id="UP000501408"/>
    </source>
</evidence>
<dbReference type="InterPro" id="IPR005616">
    <property type="entry name" value="CcmH/CycL/Ccl2/NrfF_N"/>
</dbReference>
<accession>A0ABX6K572</accession>
<dbReference type="PANTHER" id="PTHR47870:SF1">
    <property type="entry name" value="CYTOCHROME C-TYPE BIOGENESIS PROTEIN CCMH"/>
    <property type="match status" value="1"/>
</dbReference>